<dbReference type="InterPro" id="IPR012340">
    <property type="entry name" value="NA-bd_OB-fold"/>
</dbReference>
<feature type="binding site" evidence="15">
    <location>
        <position position="464"/>
    </location>
    <ligand>
        <name>Mg(2+)</name>
        <dbReference type="ChEBI" id="CHEBI:18420"/>
        <note>shared with alpha subunit</note>
    </ligand>
</feature>
<dbReference type="SUPFAM" id="SSF55681">
    <property type="entry name" value="Class II aaRS and biotin synthetases"/>
    <property type="match status" value="1"/>
</dbReference>
<keyword evidence="21" id="KW-1185">Reference proteome</keyword>
<dbReference type="Proteomes" id="UP000663088">
    <property type="component" value="Chromosome"/>
</dbReference>
<dbReference type="RefSeq" id="WP_206848074.1">
    <property type="nucleotide sequence ID" value="NZ_CP065956.1"/>
</dbReference>
<dbReference type="SUPFAM" id="SSF46955">
    <property type="entry name" value="Putative DNA-binding domain"/>
    <property type="match status" value="1"/>
</dbReference>
<feature type="domain" description="B5" evidence="19">
    <location>
        <begin position="400"/>
        <end position="476"/>
    </location>
</feature>
<dbReference type="EC" id="6.1.1.20" evidence="15"/>
<dbReference type="Gene3D" id="3.30.930.10">
    <property type="entry name" value="Bira Bifunctional Protein, Domain 2"/>
    <property type="match status" value="1"/>
</dbReference>
<dbReference type="SUPFAM" id="SSF50249">
    <property type="entry name" value="Nucleic acid-binding proteins"/>
    <property type="match status" value="1"/>
</dbReference>
<evidence type="ECO:0000256" key="10">
    <source>
        <dbReference type="ARBA" id="ARBA00022842"/>
    </source>
</evidence>
<keyword evidence="10 15" id="KW-0460">Magnesium</keyword>
<evidence type="ECO:0000256" key="7">
    <source>
        <dbReference type="ARBA" id="ARBA00022723"/>
    </source>
</evidence>
<evidence type="ECO:0000256" key="9">
    <source>
        <dbReference type="ARBA" id="ARBA00022840"/>
    </source>
</evidence>
<keyword evidence="5 16" id="KW-0820">tRNA-binding</keyword>
<evidence type="ECO:0000256" key="1">
    <source>
        <dbReference type="ARBA" id="ARBA00004496"/>
    </source>
</evidence>
<evidence type="ECO:0000256" key="8">
    <source>
        <dbReference type="ARBA" id="ARBA00022741"/>
    </source>
</evidence>
<reference evidence="20 21" key="1">
    <citation type="submission" date="2020-12" db="EMBL/GenBank/DDBJ databases">
        <authorList>
            <person name="Awala S.I."/>
            <person name="Gwak J.-H."/>
            <person name="Kim S.-J."/>
            <person name="Rhee S.-K."/>
        </authorList>
    </citation>
    <scope>NUCLEOTIDE SEQUENCE [LARGE SCALE GENOMIC DNA]</scope>
    <source>
        <strain evidence="20 21">IT5</strain>
    </source>
</reference>
<evidence type="ECO:0000259" key="18">
    <source>
        <dbReference type="PROSITE" id="PS51447"/>
    </source>
</evidence>
<dbReference type="CDD" id="cd02796">
    <property type="entry name" value="tRNA_bind_bactPheRS"/>
    <property type="match status" value="1"/>
</dbReference>
<evidence type="ECO:0000256" key="5">
    <source>
        <dbReference type="ARBA" id="ARBA00022555"/>
    </source>
</evidence>
<feature type="binding site" evidence="15">
    <location>
        <position position="454"/>
    </location>
    <ligand>
        <name>Mg(2+)</name>
        <dbReference type="ChEBI" id="CHEBI:18420"/>
        <note>shared with alpha subunit</note>
    </ligand>
</feature>
<sequence length="765" mass="85822">MKISLNWLKDYIELEQPLSVIVEKLTLSGVEVEEVKEVGIDEQKIVVGEILSWRNHPNADRLRLCEVFTGKEKLNVVCGAKNFDTGDKVALALPGAVLPGGVQIAERKIRGELSYGMLCSEKELGLSDSAEGIMILPREAVVGSPLRSLFPRDALLDLEITPNRPDLLSYIGIAREMAALGLGKLKLPGFLVHPCLEPLGEGTVRIVIENIKKCPFYSGCLLENVHVGPSPLWLASRLKASGFRPINNVVDITNYVQLETGEPLHAFDADRLGAPEIHVRDAQRGELFAGLDGKEYELIESDLVIASSTRAEALAGILGGIHSAIGDSTTSLLLESAWFDPGTIQQSSNRLAIATESSYRFARRVDPQVVLPARKRAVELLLEMTGARLVGKAESGSLPETRHSIKLRTQKLEKFSAFSWPKEEIKEKLLSLGLSLKEETQEGYWWEIPSYRPDLQIEEDLIEELVRLKGLDGFPSRVPPGFALPSQSEKQWEKILSLKQALASKGYHECITIPLLKDDQQPDKLSLSNPSSVHYAKLRSSFLDSLLGVASTNWRRGNKEIKIFEVGALFFNVQGMVKEELCLGILIGGEMGSLHWTGKPRKIDYYDLKQITDYLEEKKGFYKEERRHLKEIHPGAPFDIPFPCFYAEYSLEEWKKREEEIPLYHPLPSQPAIRRDIAIIVDKKLQHQEILNAITDQHIPFLESIELFDIFEDPLGVRIPQDQKSMAYALTFRAPDRTLTDDEINVIITKIKEGLRGKIPCSFRE</sequence>
<evidence type="ECO:0000259" key="17">
    <source>
        <dbReference type="PROSITE" id="PS50886"/>
    </source>
</evidence>
<evidence type="ECO:0000313" key="21">
    <source>
        <dbReference type="Proteomes" id="UP000663088"/>
    </source>
</evidence>
<dbReference type="NCBIfam" id="TIGR00472">
    <property type="entry name" value="pheT_bact"/>
    <property type="match status" value="1"/>
</dbReference>
<evidence type="ECO:0000259" key="19">
    <source>
        <dbReference type="PROSITE" id="PS51483"/>
    </source>
</evidence>
<dbReference type="SMART" id="SM00873">
    <property type="entry name" value="B3_4"/>
    <property type="match status" value="1"/>
</dbReference>
<evidence type="ECO:0000256" key="2">
    <source>
        <dbReference type="ARBA" id="ARBA00008653"/>
    </source>
</evidence>
<keyword evidence="7 15" id="KW-0479">Metal-binding</keyword>
<dbReference type="PROSITE" id="PS51447">
    <property type="entry name" value="FDX_ACB"/>
    <property type="match status" value="1"/>
</dbReference>
<dbReference type="InterPro" id="IPR041616">
    <property type="entry name" value="PheRS_beta_core"/>
</dbReference>
<evidence type="ECO:0000256" key="4">
    <source>
        <dbReference type="ARBA" id="ARBA00022490"/>
    </source>
</evidence>
<dbReference type="SMART" id="SM00896">
    <property type="entry name" value="FDX-ACB"/>
    <property type="match status" value="1"/>
</dbReference>
<dbReference type="InterPro" id="IPR009061">
    <property type="entry name" value="DNA-bd_dom_put_sf"/>
</dbReference>
<evidence type="ECO:0000256" key="14">
    <source>
        <dbReference type="ARBA" id="ARBA00049255"/>
    </source>
</evidence>
<comment type="catalytic activity">
    <reaction evidence="14 15">
        <text>tRNA(Phe) + L-phenylalanine + ATP = L-phenylalanyl-tRNA(Phe) + AMP + diphosphate + H(+)</text>
        <dbReference type="Rhea" id="RHEA:19413"/>
        <dbReference type="Rhea" id="RHEA-COMP:9668"/>
        <dbReference type="Rhea" id="RHEA-COMP:9699"/>
        <dbReference type="ChEBI" id="CHEBI:15378"/>
        <dbReference type="ChEBI" id="CHEBI:30616"/>
        <dbReference type="ChEBI" id="CHEBI:33019"/>
        <dbReference type="ChEBI" id="CHEBI:58095"/>
        <dbReference type="ChEBI" id="CHEBI:78442"/>
        <dbReference type="ChEBI" id="CHEBI:78531"/>
        <dbReference type="ChEBI" id="CHEBI:456215"/>
        <dbReference type="EC" id="6.1.1.20"/>
    </reaction>
</comment>
<name>A0ABX7PY45_9BACT</name>
<evidence type="ECO:0000256" key="15">
    <source>
        <dbReference type="HAMAP-Rule" id="MF_00283"/>
    </source>
</evidence>
<comment type="subcellular location">
    <subcellularLocation>
        <location evidence="1 15">Cytoplasm</location>
    </subcellularLocation>
</comment>
<dbReference type="InterPro" id="IPR005147">
    <property type="entry name" value="tRNA_synthase_B5-dom"/>
</dbReference>
<keyword evidence="11 16" id="KW-0694">RNA-binding</keyword>
<evidence type="ECO:0000256" key="6">
    <source>
        <dbReference type="ARBA" id="ARBA00022598"/>
    </source>
</evidence>
<dbReference type="InterPro" id="IPR036690">
    <property type="entry name" value="Fdx_antiC-bd_sf"/>
</dbReference>
<evidence type="ECO:0000256" key="11">
    <source>
        <dbReference type="ARBA" id="ARBA00022884"/>
    </source>
</evidence>
<dbReference type="InterPro" id="IPR033714">
    <property type="entry name" value="tRNA_bind_bactPheRS"/>
</dbReference>
<dbReference type="InterPro" id="IPR005146">
    <property type="entry name" value="B3/B4_tRNA-bd"/>
</dbReference>
<dbReference type="InterPro" id="IPR045060">
    <property type="entry name" value="Phe-tRNA-ligase_IIc_bsu"/>
</dbReference>
<dbReference type="Gene3D" id="3.30.56.10">
    <property type="match status" value="2"/>
</dbReference>
<dbReference type="InterPro" id="IPR045864">
    <property type="entry name" value="aa-tRNA-synth_II/BPL/LPL"/>
</dbReference>
<dbReference type="Gene3D" id="2.40.50.140">
    <property type="entry name" value="Nucleic acid-binding proteins"/>
    <property type="match status" value="1"/>
</dbReference>
<evidence type="ECO:0000256" key="16">
    <source>
        <dbReference type="PROSITE-ProRule" id="PRU00209"/>
    </source>
</evidence>
<dbReference type="InterPro" id="IPR005121">
    <property type="entry name" value="Fdx_antiC-bd"/>
</dbReference>
<keyword evidence="6 15" id="KW-0436">Ligase</keyword>
<comment type="cofactor">
    <cofactor evidence="15">
        <name>Mg(2+)</name>
        <dbReference type="ChEBI" id="CHEBI:18420"/>
    </cofactor>
    <text evidence="15">Binds 2 magnesium ions per tetramer.</text>
</comment>
<dbReference type="SUPFAM" id="SSF54991">
    <property type="entry name" value="Anticodon-binding domain of PheRS"/>
    <property type="match status" value="1"/>
</dbReference>
<keyword evidence="4 15" id="KW-0963">Cytoplasm</keyword>
<evidence type="ECO:0000256" key="12">
    <source>
        <dbReference type="ARBA" id="ARBA00022917"/>
    </source>
</evidence>
<dbReference type="InterPro" id="IPR004532">
    <property type="entry name" value="Phe-tRNA-ligase_IIc_bsu_bact"/>
</dbReference>
<organism evidence="20 21">
    <name type="scientific">Candidatus Methylacidiphilum infernorum</name>
    <dbReference type="NCBI Taxonomy" id="511746"/>
    <lineage>
        <taxon>Bacteria</taxon>
        <taxon>Pseudomonadati</taxon>
        <taxon>Verrucomicrobiota</taxon>
        <taxon>Methylacidiphilae</taxon>
        <taxon>Methylacidiphilales</taxon>
        <taxon>Methylacidiphilaceae</taxon>
        <taxon>Methylacidiphilum (ex Ratnadevi et al. 2023)</taxon>
    </lineage>
</organism>
<feature type="binding site" evidence="15">
    <location>
        <position position="463"/>
    </location>
    <ligand>
        <name>Mg(2+)</name>
        <dbReference type="ChEBI" id="CHEBI:18420"/>
        <note>shared with alpha subunit</note>
    </ligand>
</feature>
<evidence type="ECO:0000313" key="20">
    <source>
        <dbReference type="EMBL" id="QSR87628.1"/>
    </source>
</evidence>
<dbReference type="Pfam" id="PF01588">
    <property type="entry name" value="tRNA_bind"/>
    <property type="match status" value="1"/>
</dbReference>
<keyword evidence="8 15" id="KW-0547">Nucleotide-binding</keyword>
<dbReference type="PANTHER" id="PTHR10947:SF0">
    <property type="entry name" value="PHENYLALANINE--TRNA LIGASE BETA SUBUNIT"/>
    <property type="match status" value="1"/>
</dbReference>
<evidence type="ECO:0000256" key="3">
    <source>
        <dbReference type="ARBA" id="ARBA00011209"/>
    </source>
</evidence>
<gene>
    <name evidence="15 20" type="primary">pheT</name>
    <name evidence="20" type="ORF">EM20IM_04730</name>
</gene>
<dbReference type="InterPro" id="IPR020825">
    <property type="entry name" value="Phe-tRNA_synthase-like_B3/B4"/>
</dbReference>
<dbReference type="InterPro" id="IPR002547">
    <property type="entry name" value="tRNA-bd_dom"/>
</dbReference>
<feature type="domain" description="TRNA-binding" evidence="17">
    <location>
        <begin position="39"/>
        <end position="147"/>
    </location>
</feature>
<keyword evidence="12 15" id="KW-0648">Protein biosynthesis</keyword>
<dbReference type="PANTHER" id="PTHR10947">
    <property type="entry name" value="PHENYLALANYL-TRNA SYNTHETASE BETA CHAIN AND LEUCINE-RICH REPEAT-CONTAINING PROTEIN 47"/>
    <property type="match status" value="1"/>
</dbReference>
<proteinExistence type="inferred from homology"/>
<dbReference type="Pfam" id="PF03483">
    <property type="entry name" value="B3_4"/>
    <property type="match status" value="1"/>
</dbReference>
<dbReference type="Gene3D" id="3.30.70.380">
    <property type="entry name" value="Ferrodoxin-fold anticodon-binding domain"/>
    <property type="match status" value="1"/>
</dbReference>
<keyword evidence="9 15" id="KW-0067">ATP-binding</keyword>
<comment type="subunit">
    <text evidence="3 15">Tetramer of two alpha and two beta subunits.</text>
</comment>
<dbReference type="HAMAP" id="MF_00283">
    <property type="entry name" value="Phe_tRNA_synth_beta1"/>
    <property type="match status" value="1"/>
</dbReference>
<dbReference type="SUPFAM" id="SSF56037">
    <property type="entry name" value="PheT/TilS domain"/>
    <property type="match status" value="1"/>
</dbReference>
<accession>A0ABX7PY45</accession>
<dbReference type="Pfam" id="PF03147">
    <property type="entry name" value="FDX-ACB"/>
    <property type="match status" value="1"/>
</dbReference>
<feature type="binding site" evidence="15">
    <location>
        <position position="460"/>
    </location>
    <ligand>
        <name>Mg(2+)</name>
        <dbReference type="ChEBI" id="CHEBI:18420"/>
        <note>shared with alpha subunit</note>
    </ligand>
</feature>
<dbReference type="NCBIfam" id="NF045760">
    <property type="entry name" value="YtpR"/>
    <property type="match status" value="1"/>
</dbReference>
<dbReference type="EMBL" id="CP065956">
    <property type="protein sequence ID" value="QSR87628.1"/>
    <property type="molecule type" value="Genomic_DNA"/>
</dbReference>
<dbReference type="SMART" id="SM00874">
    <property type="entry name" value="B5"/>
    <property type="match status" value="1"/>
</dbReference>
<protein>
    <recommendedName>
        <fullName evidence="15">Phenylalanine--tRNA ligase beta subunit</fullName>
        <ecNumber evidence="15">6.1.1.20</ecNumber>
    </recommendedName>
    <alternativeName>
        <fullName evidence="15">Phenylalanyl-tRNA synthetase beta subunit</fullName>
        <shortName evidence="15">PheRS</shortName>
    </alternativeName>
</protein>
<dbReference type="Pfam" id="PF03484">
    <property type="entry name" value="B5"/>
    <property type="match status" value="1"/>
</dbReference>
<dbReference type="GO" id="GO:0004826">
    <property type="term" value="F:phenylalanine-tRNA ligase activity"/>
    <property type="evidence" value="ECO:0007669"/>
    <property type="project" value="UniProtKB-EC"/>
</dbReference>
<feature type="domain" description="FDX-ACB" evidence="18">
    <location>
        <begin position="668"/>
        <end position="764"/>
    </location>
</feature>
<dbReference type="PROSITE" id="PS50886">
    <property type="entry name" value="TRBD"/>
    <property type="match status" value="1"/>
</dbReference>
<dbReference type="PROSITE" id="PS51483">
    <property type="entry name" value="B5"/>
    <property type="match status" value="1"/>
</dbReference>
<evidence type="ECO:0000256" key="13">
    <source>
        <dbReference type="ARBA" id="ARBA00023146"/>
    </source>
</evidence>
<dbReference type="Gene3D" id="3.50.40.10">
    <property type="entry name" value="Phenylalanyl-trna Synthetase, Chain B, domain 3"/>
    <property type="match status" value="1"/>
</dbReference>
<dbReference type="Pfam" id="PF17759">
    <property type="entry name" value="tRNA_synthFbeta"/>
    <property type="match status" value="1"/>
</dbReference>
<keyword evidence="13 15" id="KW-0030">Aminoacyl-tRNA synthetase</keyword>
<comment type="similarity">
    <text evidence="2 15">Belongs to the phenylalanyl-tRNA synthetase beta subunit family. Type 1 subfamily.</text>
</comment>